<reference evidence="1" key="1">
    <citation type="submission" date="2020-11" db="EMBL/GenBank/DDBJ databases">
        <title>Enhanced detection system for hospital associated transmission using whole genome sequencing surveillance.</title>
        <authorList>
            <person name="Harrison L.H."/>
            <person name="Van Tyne D."/>
            <person name="Marsh J.W."/>
            <person name="Griffith M.P."/>
            <person name="Snyder D.J."/>
            <person name="Cooper V.S."/>
            <person name="Mustapha M."/>
        </authorList>
    </citation>
    <scope>NUCLEOTIDE SEQUENCE</scope>
    <source>
        <strain evidence="1">STEN00053</strain>
    </source>
</reference>
<dbReference type="Gene3D" id="1.10.30.50">
    <property type="match status" value="1"/>
</dbReference>
<accession>A0AA41CE17</accession>
<name>A0AA41CE17_STEMA</name>
<organism evidence="1 2">
    <name type="scientific">Stenotrophomonas maltophilia</name>
    <name type="common">Pseudomonas maltophilia</name>
    <name type="synonym">Xanthomonas maltophilia</name>
    <dbReference type="NCBI Taxonomy" id="40324"/>
    <lineage>
        <taxon>Bacteria</taxon>
        <taxon>Pseudomonadati</taxon>
        <taxon>Pseudomonadota</taxon>
        <taxon>Gammaproteobacteria</taxon>
        <taxon>Lysobacterales</taxon>
        <taxon>Lysobacteraceae</taxon>
        <taxon>Stenotrophomonas</taxon>
        <taxon>Stenotrophomonas maltophilia group</taxon>
    </lineage>
</organism>
<proteinExistence type="predicted"/>
<protein>
    <recommendedName>
        <fullName evidence="3">HNH endonuclease</fullName>
    </recommendedName>
</protein>
<gene>
    <name evidence="1" type="ORF">I5V89_03485</name>
</gene>
<dbReference type="AlphaFoldDB" id="A0AA41CE17"/>
<evidence type="ECO:0000313" key="2">
    <source>
        <dbReference type="Proteomes" id="UP000634179"/>
    </source>
</evidence>
<evidence type="ECO:0000313" key="1">
    <source>
        <dbReference type="EMBL" id="MBH1788932.1"/>
    </source>
</evidence>
<dbReference type="EMBL" id="JADUOV010000002">
    <property type="protein sequence ID" value="MBH1788932.1"/>
    <property type="molecule type" value="Genomic_DNA"/>
</dbReference>
<dbReference type="Proteomes" id="UP000634179">
    <property type="component" value="Unassembled WGS sequence"/>
</dbReference>
<evidence type="ECO:0008006" key="3">
    <source>
        <dbReference type="Google" id="ProtNLM"/>
    </source>
</evidence>
<comment type="caution">
    <text evidence="1">The sequence shown here is derived from an EMBL/GenBank/DDBJ whole genome shotgun (WGS) entry which is preliminary data.</text>
</comment>
<sequence length="308" mass="35369">MLVKVNDMWPRSVEIAHSLYTEGLIELEEKRARPWGGAVLGKFVNENKRAITTGGVEEILTAIASFDDLCGRHGEDWRARSLKKLQAIFDYGKFVRASGGAWGAYELCSRAKYGVCPYCQQSLSLTVVRDNNLKCFRPTLDHYFSKSDYPFLALSLNNLVPSCYACNSSLKGSANFYRNRHKHPYHDEEWLTFSMDMDAYFRGRSEGSGVWKISISYDGRDKCQVNTMKTFAIKERYAKLEWMFERFAERACDYYLNGGGRYRELFNNTDYDAVAVVRLDFDEANYKGELLGKMKRDVCMKIRASIGV</sequence>